<proteinExistence type="inferred from homology"/>
<dbReference type="SUPFAM" id="SSF47473">
    <property type="entry name" value="EF-hand"/>
    <property type="match status" value="1"/>
</dbReference>
<dbReference type="AlphaFoldDB" id="A0A8S1J259"/>
<dbReference type="Pfam" id="PF05517">
    <property type="entry name" value="p25-alpha"/>
    <property type="match status" value="1"/>
</dbReference>
<name>A0A8S1J259_9CHLO</name>
<comment type="similarity">
    <text evidence="1">Belongs to the TPPP family.</text>
</comment>
<keyword evidence="3" id="KW-1185">Reference proteome</keyword>
<evidence type="ECO:0000313" key="2">
    <source>
        <dbReference type="EMBL" id="CAD7701149.1"/>
    </source>
</evidence>
<dbReference type="OrthoDB" id="548799at2759"/>
<accession>A0A8S1J259</accession>
<dbReference type="Gene3D" id="1.10.238.10">
    <property type="entry name" value="EF-hand"/>
    <property type="match status" value="1"/>
</dbReference>
<reference evidence="2" key="1">
    <citation type="submission" date="2020-12" db="EMBL/GenBank/DDBJ databases">
        <authorList>
            <person name="Iha C."/>
        </authorList>
    </citation>
    <scope>NUCLEOTIDE SEQUENCE</scope>
</reference>
<organism evidence="2 3">
    <name type="scientific">Ostreobium quekettii</name>
    <dbReference type="NCBI Taxonomy" id="121088"/>
    <lineage>
        <taxon>Eukaryota</taxon>
        <taxon>Viridiplantae</taxon>
        <taxon>Chlorophyta</taxon>
        <taxon>core chlorophytes</taxon>
        <taxon>Ulvophyceae</taxon>
        <taxon>TCBD clade</taxon>
        <taxon>Bryopsidales</taxon>
        <taxon>Ostreobineae</taxon>
        <taxon>Ostreobiaceae</taxon>
        <taxon>Ostreobium</taxon>
    </lineage>
</organism>
<dbReference type="Proteomes" id="UP000708148">
    <property type="component" value="Unassembled WGS sequence"/>
</dbReference>
<dbReference type="EMBL" id="CAJHUC010001446">
    <property type="protein sequence ID" value="CAD7701149.1"/>
    <property type="molecule type" value="Genomic_DNA"/>
</dbReference>
<dbReference type="GO" id="GO:0046785">
    <property type="term" value="P:microtubule polymerization"/>
    <property type="evidence" value="ECO:0007669"/>
    <property type="project" value="InterPro"/>
</dbReference>
<dbReference type="GO" id="GO:0015631">
    <property type="term" value="F:tubulin binding"/>
    <property type="evidence" value="ECO:0007669"/>
    <property type="project" value="InterPro"/>
</dbReference>
<gene>
    <name evidence="2" type="ORF">OSTQU699_LOCUS6508</name>
</gene>
<dbReference type="InterPro" id="IPR008907">
    <property type="entry name" value="TPP/p25"/>
</dbReference>
<sequence length="155" mass="17337">MGKGPDGGTGGSDEMPHSWGFETLGHFDFGADGVAALQDSETLWKVRQLNEDDMTMALKRVFERYNVWERGTSRSRMDKMRFSKALRDSQFITGHFSADVGDGIFSDVRPASVHQINFIQFIEALRHVAVRSRLSLNEVIGRVVAVGGPIEVRHK</sequence>
<dbReference type="InterPro" id="IPR011992">
    <property type="entry name" value="EF-hand-dom_pair"/>
</dbReference>
<evidence type="ECO:0000256" key="1">
    <source>
        <dbReference type="ARBA" id="ARBA00010994"/>
    </source>
</evidence>
<evidence type="ECO:0000313" key="3">
    <source>
        <dbReference type="Proteomes" id="UP000708148"/>
    </source>
</evidence>
<protein>
    <submittedName>
        <fullName evidence="2">Uncharacterized protein</fullName>
    </submittedName>
</protein>
<comment type="caution">
    <text evidence="2">The sequence shown here is derived from an EMBL/GenBank/DDBJ whole genome shotgun (WGS) entry which is preliminary data.</text>
</comment>